<evidence type="ECO:0000313" key="4">
    <source>
        <dbReference type="EMBL" id="MBB4106744.1"/>
    </source>
</evidence>
<dbReference type="GO" id="GO:0003677">
    <property type="term" value="F:DNA binding"/>
    <property type="evidence" value="ECO:0007669"/>
    <property type="project" value="UniProtKB-KW"/>
</dbReference>
<evidence type="ECO:0000313" key="3">
    <source>
        <dbReference type="EMBL" id="GGH03493.1"/>
    </source>
</evidence>
<reference evidence="4 5" key="3">
    <citation type="submission" date="2020-08" db="EMBL/GenBank/DDBJ databases">
        <title>Genomic Encyclopedia of Type Strains, Phase IV (KMG-IV): sequencing the most valuable type-strain genomes for metagenomic binning, comparative biology and taxonomic classification.</title>
        <authorList>
            <person name="Goeker M."/>
        </authorList>
    </citation>
    <scope>NUCLEOTIDE SEQUENCE [LARGE SCALE GENOMIC DNA]</scope>
    <source>
        <strain evidence="4 5">DSM 100774</strain>
    </source>
</reference>
<evidence type="ECO:0000313" key="5">
    <source>
        <dbReference type="Proteomes" id="UP000532273"/>
    </source>
</evidence>
<dbReference type="EMBL" id="BMHZ01000002">
    <property type="protein sequence ID" value="GGH03493.1"/>
    <property type="molecule type" value="Genomic_DNA"/>
</dbReference>
<dbReference type="EMBL" id="JACIEF010000001">
    <property type="protein sequence ID" value="MBB4106744.1"/>
    <property type="molecule type" value="Genomic_DNA"/>
</dbReference>
<sequence length="225" mass="25633">MEKNKYHVLFIEDQPLIVESYKNALNNVFLKESRVAFQTDIAANYDYAFDLIKKSQINPIDIIILDLNLFSETGNKINSAEELGLKIRKVSPQSKLIISASSLQNYEIDKIFKKLNPEGFLIKKDVTSAQTSLAISSILDGVPYYSKSVILYMRQQLTSDFTIDKINRQLLYELSLGTKMKDLPKILPLSIAGIEKRKRNLKIALNLKDGSDRELLLTARDRGFL</sequence>
<reference evidence="3" key="1">
    <citation type="journal article" date="2014" name="Int. J. Syst. Evol. Microbiol.">
        <title>Complete genome of a new Firmicutes species belonging to the dominant human colonic microbiota ('Ruminococcus bicirculans') reveals two chromosomes and a selective capacity to utilize plant glucans.</title>
        <authorList>
            <consortium name="NISC Comparative Sequencing Program"/>
            <person name="Wegmann U."/>
            <person name="Louis P."/>
            <person name="Goesmann A."/>
            <person name="Henrissat B."/>
            <person name="Duncan S.H."/>
            <person name="Flint H.J."/>
        </authorList>
    </citation>
    <scope>NUCLEOTIDE SEQUENCE</scope>
    <source>
        <strain evidence="3">CGMCC 1.15287</strain>
    </source>
</reference>
<dbReference type="Proteomes" id="UP000642938">
    <property type="component" value="Unassembled WGS sequence"/>
</dbReference>
<accession>A0A7W6P3S0</accession>
<dbReference type="Proteomes" id="UP000532273">
    <property type="component" value="Unassembled WGS sequence"/>
</dbReference>
<name>A0A7W6P3S0_9SPHI</name>
<keyword evidence="1" id="KW-0597">Phosphoprotein</keyword>
<dbReference type="Gene3D" id="3.40.50.2300">
    <property type="match status" value="1"/>
</dbReference>
<protein>
    <submittedName>
        <fullName evidence="4">DNA-binding NarL/FixJ family response regulator</fullName>
    </submittedName>
</protein>
<feature type="modified residue" description="4-aspartylphosphate" evidence="1">
    <location>
        <position position="66"/>
    </location>
</feature>
<evidence type="ECO:0000256" key="1">
    <source>
        <dbReference type="PROSITE-ProRule" id="PRU00169"/>
    </source>
</evidence>
<dbReference type="GO" id="GO:0000160">
    <property type="term" value="P:phosphorelay signal transduction system"/>
    <property type="evidence" value="ECO:0007669"/>
    <property type="project" value="InterPro"/>
</dbReference>
<dbReference type="RefSeq" id="WP_183759977.1">
    <property type="nucleotide sequence ID" value="NZ_BMHZ01000002.1"/>
</dbReference>
<reference evidence="3" key="4">
    <citation type="submission" date="2024-05" db="EMBL/GenBank/DDBJ databases">
        <authorList>
            <person name="Sun Q."/>
            <person name="Zhou Y."/>
        </authorList>
    </citation>
    <scope>NUCLEOTIDE SEQUENCE</scope>
    <source>
        <strain evidence="3">CGMCC 1.15287</strain>
    </source>
</reference>
<evidence type="ECO:0000259" key="2">
    <source>
        <dbReference type="PROSITE" id="PS50110"/>
    </source>
</evidence>
<dbReference type="SUPFAM" id="SSF52172">
    <property type="entry name" value="CheY-like"/>
    <property type="match status" value="1"/>
</dbReference>
<keyword evidence="6" id="KW-1185">Reference proteome</keyword>
<comment type="caution">
    <text evidence="4">The sequence shown here is derived from an EMBL/GenBank/DDBJ whole genome shotgun (WGS) entry which is preliminary data.</text>
</comment>
<gene>
    <name evidence="3" type="ORF">GCM10007422_18570</name>
    <name evidence="4" type="ORF">GGQ60_000704</name>
</gene>
<feature type="domain" description="Response regulatory" evidence="2">
    <location>
        <begin position="7"/>
        <end position="138"/>
    </location>
</feature>
<dbReference type="PROSITE" id="PS50110">
    <property type="entry name" value="RESPONSE_REGULATORY"/>
    <property type="match status" value="1"/>
</dbReference>
<proteinExistence type="predicted"/>
<dbReference type="InterPro" id="IPR001789">
    <property type="entry name" value="Sig_transdc_resp-reg_receiver"/>
</dbReference>
<keyword evidence="4" id="KW-0238">DNA-binding</keyword>
<organism evidence="4 5">
    <name type="scientific">Pedobacter zeae</name>
    <dbReference type="NCBI Taxonomy" id="1737356"/>
    <lineage>
        <taxon>Bacteria</taxon>
        <taxon>Pseudomonadati</taxon>
        <taxon>Bacteroidota</taxon>
        <taxon>Sphingobacteriia</taxon>
        <taxon>Sphingobacteriales</taxon>
        <taxon>Sphingobacteriaceae</taxon>
        <taxon>Pedobacter</taxon>
    </lineage>
</organism>
<dbReference type="InterPro" id="IPR011006">
    <property type="entry name" value="CheY-like_superfamily"/>
</dbReference>
<dbReference type="AlphaFoldDB" id="A0A7W6P3S0"/>
<evidence type="ECO:0000313" key="6">
    <source>
        <dbReference type="Proteomes" id="UP000642938"/>
    </source>
</evidence>
<reference evidence="6" key="2">
    <citation type="journal article" date="2019" name="Int. J. Syst. Evol. Microbiol.">
        <title>The Global Catalogue of Microorganisms (GCM) 10K type strain sequencing project: providing services to taxonomists for standard genome sequencing and annotation.</title>
        <authorList>
            <consortium name="The Broad Institute Genomics Platform"/>
            <consortium name="The Broad Institute Genome Sequencing Center for Infectious Disease"/>
            <person name="Wu L."/>
            <person name="Ma J."/>
        </authorList>
    </citation>
    <scope>NUCLEOTIDE SEQUENCE [LARGE SCALE GENOMIC DNA]</scope>
    <source>
        <strain evidence="6">CGMCC 1.15287</strain>
    </source>
</reference>